<dbReference type="GeneID" id="85354234"/>
<gene>
    <name evidence="1" type="ORF">EV420DRAFT_1489344</name>
</gene>
<reference evidence="1" key="1">
    <citation type="submission" date="2023-06" db="EMBL/GenBank/DDBJ databases">
        <authorList>
            <consortium name="Lawrence Berkeley National Laboratory"/>
            <person name="Ahrendt S."/>
            <person name="Sahu N."/>
            <person name="Indic B."/>
            <person name="Wong-Bajracharya J."/>
            <person name="Merenyi Z."/>
            <person name="Ke H.-M."/>
            <person name="Monk M."/>
            <person name="Kocsube S."/>
            <person name="Drula E."/>
            <person name="Lipzen A."/>
            <person name="Balint B."/>
            <person name="Henrissat B."/>
            <person name="Andreopoulos B."/>
            <person name="Martin F.M."/>
            <person name="Harder C.B."/>
            <person name="Rigling D."/>
            <person name="Ford K.L."/>
            <person name="Foster G.D."/>
            <person name="Pangilinan J."/>
            <person name="Papanicolaou A."/>
            <person name="Barry K."/>
            <person name="LaButti K."/>
            <person name="Viragh M."/>
            <person name="Koriabine M."/>
            <person name="Yan M."/>
            <person name="Riley R."/>
            <person name="Champramary S."/>
            <person name="Plett K.L."/>
            <person name="Tsai I.J."/>
            <person name="Slot J."/>
            <person name="Sipos G."/>
            <person name="Plett J."/>
            <person name="Nagy L.G."/>
            <person name="Grigoriev I.V."/>
        </authorList>
    </citation>
    <scope>NUCLEOTIDE SEQUENCE</scope>
    <source>
        <strain evidence="1">CCBAS 213</strain>
    </source>
</reference>
<name>A0AA39J2G8_ARMTA</name>
<protein>
    <submittedName>
        <fullName evidence="1">Uncharacterized protein</fullName>
    </submittedName>
</protein>
<organism evidence="1 2">
    <name type="scientific">Armillaria tabescens</name>
    <name type="common">Ringless honey mushroom</name>
    <name type="synonym">Agaricus tabescens</name>
    <dbReference type="NCBI Taxonomy" id="1929756"/>
    <lineage>
        <taxon>Eukaryota</taxon>
        <taxon>Fungi</taxon>
        <taxon>Dikarya</taxon>
        <taxon>Basidiomycota</taxon>
        <taxon>Agaricomycotina</taxon>
        <taxon>Agaricomycetes</taxon>
        <taxon>Agaricomycetidae</taxon>
        <taxon>Agaricales</taxon>
        <taxon>Marasmiineae</taxon>
        <taxon>Physalacriaceae</taxon>
        <taxon>Desarmillaria</taxon>
    </lineage>
</organism>
<evidence type="ECO:0000313" key="1">
    <source>
        <dbReference type="EMBL" id="KAK0433228.1"/>
    </source>
</evidence>
<keyword evidence="2" id="KW-1185">Reference proteome</keyword>
<dbReference type="EMBL" id="JAUEPS010000242">
    <property type="protein sequence ID" value="KAK0433228.1"/>
    <property type="molecule type" value="Genomic_DNA"/>
</dbReference>
<comment type="caution">
    <text evidence="1">The sequence shown here is derived from an EMBL/GenBank/DDBJ whole genome shotgun (WGS) entry which is preliminary data.</text>
</comment>
<dbReference type="RefSeq" id="XP_060321503.1">
    <property type="nucleotide sequence ID" value="XM_060470686.1"/>
</dbReference>
<dbReference type="Proteomes" id="UP001175211">
    <property type="component" value="Unassembled WGS sequence"/>
</dbReference>
<sequence length="238" mass="26659">MACAFEWGIAWIPSLLVGTRDQKEPSLFHARKEACFGGKGKKRLFALVGGWSEAMKEVHGGLARFIRRRFRVPDPKGCGPGRSLLGPSAGNNTPTHHHIAACRGKDELVPDSPLNVEHFGCEGNIGRDVMEVQESLLSRNSVVLAREPFSLLMEAYHDYVEVKTCLYPNAEEKGMRTRTRTDRGRQSALFESGWDAGGERKWVPEAEDECFRVTLGKHEVHRGGNTLNTARNYFLYVM</sequence>
<evidence type="ECO:0000313" key="2">
    <source>
        <dbReference type="Proteomes" id="UP001175211"/>
    </source>
</evidence>
<accession>A0AA39J2G8</accession>
<dbReference type="AlphaFoldDB" id="A0AA39J2G8"/>
<proteinExistence type="predicted"/>